<dbReference type="RefSeq" id="XP_011669678.2">
    <property type="nucleotide sequence ID" value="XM_011671376.2"/>
</dbReference>
<evidence type="ECO:0000256" key="3">
    <source>
        <dbReference type="ARBA" id="ARBA00022741"/>
    </source>
</evidence>
<dbReference type="Gene3D" id="3.30.420.40">
    <property type="match status" value="2"/>
</dbReference>
<dbReference type="FunFam" id="3.30.420.40:FF:000148">
    <property type="entry name" value="Actin, alpha skeletal muscle"/>
    <property type="match status" value="1"/>
</dbReference>
<dbReference type="PANTHER" id="PTHR11937">
    <property type="entry name" value="ACTIN"/>
    <property type="match status" value="1"/>
</dbReference>
<proteinExistence type="inferred from homology"/>
<keyword evidence="4" id="KW-0067">ATP-binding</keyword>
<sequence length="376" mass="42571">MRTMAQTQWWSTTGGTIQAGFAGGKTCRAAFPSCIGRSKKSHVDGKRETFIGEAIYKHREVLGINYPIEHGIVKDWEDMEKIWHYLFDVDLMVDTTEHPVLMTEPPGNPMYNRQKMAQIMFETFQIPAFYVANPALLSLYSSGRVSGFVIETGAGVTQTLAIYEGYCLEAATHRTGLAGREMTHYLMRLLNKKGYSFSTTAEREIVREIKERCCYVAEDFEREMACTQIRTERYQLPDGQEIVLGQELFQCMEAMFKPALLRDEDTKLNYGSGIADIAYCGLQRCNVDTRRTLYENVVVTGGNSMHRGFGGRLKQELVSRGVPQETLKVICPPERRKSVWLGGSILASLSAYKGMWITKKAYQEHGPTIVDTFRIP</sequence>
<dbReference type="FunFam" id="3.90.640.10:FF:000007">
    <property type="entry name" value="Actin like 7B"/>
    <property type="match status" value="1"/>
</dbReference>
<dbReference type="EnsemblMetazoa" id="XM_011671376">
    <property type="protein sequence ID" value="XP_011669678"/>
    <property type="gene ID" value="LOC592846"/>
</dbReference>
<name>A0A7M7HL27_STRPU</name>
<dbReference type="PRINTS" id="PR00190">
    <property type="entry name" value="ACTIN"/>
</dbReference>
<organism evidence="7 8">
    <name type="scientific">Strongylocentrotus purpuratus</name>
    <name type="common">Purple sea urchin</name>
    <dbReference type="NCBI Taxonomy" id="7668"/>
    <lineage>
        <taxon>Eukaryota</taxon>
        <taxon>Metazoa</taxon>
        <taxon>Echinodermata</taxon>
        <taxon>Eleutherozoa</taxon>
        <taxon>Echinozoa</taxon>
        <taxon>Echinoidea</taxon>
        <taxon>Euechinoidea</taxon>
        <taxon>Echinacea</taxon>
        <taxon>Camarodonta</taxon>
        <taxon>Echinidea</taxon>
        <taxon>Strongylocentrotidae</taxon>
        <taxon>Strongylocentrotus</taxon>
    </lineage>
</organism>
<dbReference type="EnsemblMetazoa" id="XM_030990675">
    <property type="protein sequence ID" value="XP_030846535"/>
    <property type="gene ID" value="LOC592846"/>
</dbReference>
<dbReference type="RefSeq" id="XP_030846535.1">
    <property type="nucleotide sequence ID" value="XM_030990675.1"/>
</dbReference>
<dbReference type="SMART" id="SM00268">
    <property type="entry name" value="ACTIN"/>
    <property type="match status" value="1"/>
</dbReference>
<comment type="similarity">
    <text evidence="6">Belongs to the actin family.</text>
</comment>
<dbReference type="KEGG" id="spu:592846"/>
<dbReference type="GeneID" id="592846"/>
<evidence type="ECO:0000313" key="8">
    <source>
        <dbReference type="Proteomes" id="UP000007110"/>
    </source>
</evidence>
<keyword evidence="2" id="KW-0963">Cytoplasm</keyword>
<dbReference type="InterPro" id="IPR004000">
    <property type="entry name" value="Actin"/>
</dbReference>
<reference evidence="7" key="2">
    <citation type="submission" date="2021-01" db="UniProtKB">
        <authorList>
            <consortium name="EnsemblMetazoa"/>
        </authorList>
    </citation>
    <scope>IDENTIFICATION</scope>
</reference>
<dbReference type="AlphaFoldDB" id="A0A7M7HL27"/>
<evidence type="ECO:0000256" key="6">
    <source>
        <dbReference type="RuleBase" id="RU000487"/>
    </source>
</evidence>
<dbReference type="Gene3D" id="3.90.640.10">
    <property type="entry name" value="Actin, Chain A, domain 4"/>
    <property type="match status" value="1"/>
</dbReference>
<dbReference type="GO" id="GO:0005524">
    <property type="term" value="F:ATP binding"/>
    <property type="evidence" value="ECO:0007669"/>
    <property type="project" value="UniProtKB-KW"/>
</dbReference>
<dbReference type="InParanoid" id="A0A7M7HL27"/>
<dbReference type="OMA" id="RWHYATD"/>
<accession>A0A7M7HL27</accession>
<keyword evidence="8" id="KW-1185">Reference proteome</keyword>
<keyword evidence="3" id="KW-0547">Nucleotide-binding</keyword>
<dbReference type="FunFam" id="3.30.420.40:FF:000058">
    <property type="entry name" value="Putative actin-related protein 5"/>
    <property type="match status" value="1"/>
</dbReference>
<evidence type="ECO:0000256" key="5">
    <source>
        <dbReference type="ARBA" id="ARBA00023212"/>
    </source>
</evidence>
<evidence type="ECO:0000256" key="1">
    <source>
        <dbReference type="ARBA" id="ARBA00004245"/>
    </source>
</evidence>
<reference evidence="8" key="1">
    <citation type="submission" date="2015-02" db="EMBL/GenBank/DDBJ databases">
        <title>Genome sequencing for Strongylocentrotus purpuratus.</title>
        <authorList>
            <person name="Murali S."/>
            <person name="Liu Y."/>
            <person name="Vee V."/>
            <person name="English A."/>
            <person name="Wang M."/>
            <person name="Skinner E."/>
            <person name="Han Y."/>
            <person name="Muzny D.M."/>
            <person name="Worley K.C."/>
            <person name="Gibbs R.A."/>
        </authorList>
    </citation>
    <scope>NUCLEOTIDE SEQUENCE</scope>
</reference>
<comment type="subcellular location">
    <subcellularLocation>
        <location evidence="1">Cytoplasm</location>
        <location evidence="1">Cytoskeleton</location>
    </subcellularLocation>
</comment>
<dbReference type="GO" id="GO:0015629">
    <property type="term" value="C:actin cytoskeleton"/>
    <property type="evidence" value="ECO:0000318"/>
    <property type="project" value="GO_Central"/>
</dbReference>
<dbReference type="SUPFAM" id="SSF53067">
    <property type="entry name" value="Actin-like ATPase domain"/>
    <property type="match status" value="2"/>
</dbReference>
<evidence type="ECO:0000256" key="4">
    <source>
        <dbReference type="ARBA" id="ARBA00022840"/>
    </source>
</evidence>
<keyword evidence="5" id="KW-0206">Cytoskeleton</keyword>
<dbReference type="InterPro" id="IPR043129">
    <property type="entry name" value="ATPase_NBD"/>
</dbReference>
<dbReference type="OrthoDB" id="10322074at2759"/>
<dbReference type="Proteomes" id="UP000007110">
    <property type="component" value="Unassembled WGS sequence"/>
</dbReference>
<evidence type="ECO:0000313" key="7">
    <source>
        <dbReference type="EnsemblMetazoa" id="XP_011669678"/>
    </source>
</evidence>
<protein>
    <recommendedName>
        <fullName evidence="9">Actin</fullName>
    </recommendedName>
</protein>
<evidence type="ECO:0008006" key="9">
    <source>
        <dbReference type="Google" id="ProtNLM"/>
    </source>
</evidence>
<dbReference type="Pfam" id="PF00022">
    <property type="entry name" value="Actin"/>
    <property type="match status" value="1"/>
</dbReference>
<evidence type="ECO:0000256" key="2">
    <source>
        <dbReference type="ARBA" id="ARBA00022490"/>
    </source>
</evidence>